<keyword evidence="1" id="KW-0812">Transmembrane</keyword>
<sequence length="82" mass="10152">MPRKYHIRKAETWVHSYECRKYTRLFESNEINCQLIHNCLVKITFILIDCLVLFAFVHVSFQIHRLELFHLLQFYFDINYQL</sequence>
<accession>A0A2K1Y5K9</accession>
<dbReference type="EMBL" id="CM009302">
    <property type="protein sequence ID" value="PNT08310.1"/>
    <property type="molecule type" value="Genomic_DNA"/>
</dbReference>
<keyword evidence="1" id="KW-0472">Membrane</keyword>
<proteinExistence type="predicted"/>
<gene>
    <name evidence="2" type="ORF">POPTR_013G141300</name>
</gene>
<evidence type="ECO:0000256" key="1">
    <source>
        <dbReference type="SAM" id="Phobius"/>
    </source>
</evidence>
<feature type="transmembrane region" description="Helical" evidence="1">
    <location>
        <begin position="39"/>
        <end position="61"/>
    </location>
</feature>
<evidence type="ECO:0000313" key="3">
    <source>
        <dbReference type="Proteomes" id="UP000006729"/>
    </source>
</evidence>
<dbReference type="AlphaFoldDB" id="A0A2K1Y5K9"/>
<keyword evidence="3" id="KW-1185">Reference proteome</keyword>
<organism evidence="2 3">
    <name type="scientific">Populus trichocarpa</name>
    <name type="common">Western balsam poplar</name>
    <name type="synonym">Populus balsamifera subsp. trichocarpa</name>
    <dbReference type="NCBI Taxonomy" id="3694"/>
    <lineage>
        <taxon>Eukaryota</taxon>
        <taxon>Viridiplantae</taxon>
        <taxon>Streptophyta</taxon>
        <taxon>Embryophyta</taxon>
        <taxon>Tracheophyta</taxon>
        <taxon>Spermatophyta</taxon>
        <taxon>Magnoliopsida</taxon>
        <taxon>eudicotyledons</taxon>
        <taxon>Gunneridae</taxon>
        <taxon>Pentapetalae</taxon>
        <taxon>rosids</taxon>
        <taxon>fabids</taxon>
        <taxon>Malpighiales</taxon>
        <taxon>Salicaceae</taxon>
        <taxon>Saliceae</taxon>
        <taxon>Populus</taxon>
    </lineage>
</organism>
<evidence type="ECO:0000313" key="2">
    <source>
        <dbReference type="EMBL" id="PNT08310.1"/>
    </source>
</evidence>
<dbReference type="Proteomes" id="UP000006729">
    <property type="component" value="Chromosome 13"/>
</dbReference>
<dbReference type="InParanoid" id="A0A2K1Y5K9"/>
<name>A0A2K1Y5K9_POPTR</name>
<keyword evidence="1" id="KW-1133">Transmembrane helix</keyword>
<reference evidence="2 3" key="1">
    <citation type="journal article" date="2006" name="Science">
        <title>The genome of black cottonwood, Populus trichocarpa (Torr. &amp; Gray).</title>
        <authorList>
            <person name="Tuskan G.A."/>
            <person name="Difazio S."/>
            <person name="Jansson S."/>
            <person name="Bohlmann J."/>
            <person name="Grigoriev I."/>
            <person name="Hellsten U."/>
            <person name="Putnam N."/>
            <person name="Ralph S."/>
            <person name="Rombauts S."/>
            <person name="Salamov A."/>
            <person name="Schein J."/>
            <person name="Sterck L."/>
            <person name="Aerts A."/>
            <person name="Bhalerao R.R."/>
            <person name="Bhalerao R.P."/>
            <person name="Blaudez D."/>
            <person name="Boerjan W."/>
            <person name="Brun A."/>
            <person name="Brunner A."/>
            <person name="Busov V."/>
            <person name="Campbell M."/>
            <person name="Carlson J."/>
            <person name="Chalot M."/>
            <person name="Chapman J."/>
            <person name="Chen G.L."/>
            <person name="Cooper D."/>
            <person name="Coutinho P.M."/>
            <person name="Couturier J."/>
            <person name="Covert S."/>
            <person name="Cronk Q."/>
            <person name="Cunningham R."/>
            <person name="Davis J."/>
            <person name="Degroeve S."/>
            <person name="Dejardin A."/>
            <person name="Depamphilis C."/>
            <person name="Detter J."/>
            <person name="Dirks B."/>
            <person name="Dubchak I."/>
            <person name="Duplessis S."/>
            <person name="Ehlting J."/>
            <person name="Ellis B."/>
            <person name="Gendler K."/>
            <person name="Goodstein D."/>
            <person name="Gribskov M."/>
            <person name="Grimwood J."/>
            <person name="Groover A."/>
            <person name="Gunter L."/>
            <person name="Hamberger B."/>
            <person name="Heinze B."/>
            <person name="Helariutta Y."/>
            <person name="Henrissat B."/>
            <person name="Holligan D."/>
            <person name="Holt R."/>
            <person name="Huang W."/>
            <person name="Islam-Faridi N."/>
            <person name="Jones S."/>
            <person name="Jones-Rhoades M."/>
            <person name="Jorgensen R."/>
            <person name="Joshi C."/>
            <person name="Kangasjarvi J."/>
            <person name="Karlsson J."/>
            <person name="Kelleher C."/>
            <person name="Kirkpatrick R."/>
            <person name="Kirst M."/>
            <person name="Kohler A."/>
            <person name="Kalluri U."/>
            <person name="Larimer F."/>
            <person name="Leebens-Mack J."/>
            <person name="Leple J.C."/>
            <person name="Locascio P."/>
            <person name="Lou Y."/>
            <person name="Lucas S."/>
            <person name="Martin F."/>
            <person name="Montanini B."/>
            <person name="Napoli C."/>
            <person name="Nelson D.R."/>
            <person name="Nelson C."/>
            <person name="Nieminen K."/>
            <person name="Nilsson O."/>
            <person name="Pereda V."/>
            <person name="Peter G."/>
            <person name="Philippe R."/>
            <person name="Pilate G."/>
            <person name="Poliakov A."/>
            <person name="Razumovskaya J."/>
            <person name="Richardson P."/>
            <person name="Rinaldi C."/>
            <person name="Ritland K."/>
            <person name="Rouze P."/>
            <person name="Ryaboy D."/>
            <person name="Schmutz J."/>
            <person name="Schrader J."/>
            <person name="Segerman B."/>
            <person name="Shin H."/>
            <person name="Siddiqui A."/>
            <person name="Sterky F."/>
            <person name="Terry A."/>
            <person name="Tsai C.J."/>
            <person name="Uberbacher E."/>
            <person name="Unneberg P."/>
            <person name="Vahala J."/>
            <person name="Wall K."/>
            <person name="Wessler S."/>
            <person name="Yang G."/>
            <person name="Yin T."/>
            <person name="Douglas C."/>
            <person name="Marra M."/>
            <person name="Sandberg G."/>
            <person name="Van de Peer Y."/>
            <person name="Rokhsar D."/>
        </authorList>
    </citation>
    <scope>NUCLEOTIDE SEQUENCE [LARGE SCALE GENOMIC DNA]</scope>
    <source>
        <strain evidence="3">cv. Nisqually</strain>
    </source>
</reference>
<protein>
    <submittedName>
        <fullName evidence="2">Uncharacterized protein</fullName>
    </submittedName>
</protein>